<organism evidence="1 2">
    <name type="scientific">Rothia aeria F0184</name>
    <dbReference type="NCBI Taxonomy" id="888019"/>
    <lineage>
        <taxon>Bacteria</taxon>
        <taxon>Bacillati</taxon>
        <taxon>Actinomycetota</taxon>
        <taxon>Actinomycetes</taxon>
        <taxon>Micrococcales</taxon>
        <taxon>Micrococcaceae</taxon>
        <taxon>Rothia</taxon>
    </lineage>
</organism>
<gene>
    <name evidence="1" type="ORF">HMPREF0742_01630</name>
</gene>
<dbReference type="InterPro" id="IPR036388">
    <property type="entry name" value="WH-like_DNA-bd_sf"/>
</dbReference>
<evidence type="ECO:0000313" key="1">
    <source>
        <dbReference type="EMBL" id="ERT65713.1"/>
    </source>
</evidence>
<evidence type="ECO:0000313" key="2">
    <source>
        <dbReference type="Proteomes" id="UP000017174"/>
    </source>
</evidence>
<accession>U7V4Q1</accession>
<dbReference type="Gene3D" id="1.10.10.10">
    <property type="entry name" value="Winged helix-like DNA-binding domain superfamily/Winged helix DNA-binding domain"/>
    <property type="match status" value="1"/>
</dbReference>
<protein>
    <submittedName>
        <fullName evidence="1">Uncharacterized protein</fullName>
    </submittedName>
</protein>
<dbReference type="EMBL" id="AXZG01000049">
    <property type="protein sequence ID" value="ERT65713.1"/>
    <property type="molecule type" value="Genomic_DNA"/>
</dbReference>
<dbReference type="Proteomes" id="UP000017174">
    <property type="component" value="Unassembled WGS sequence"/>
</dbReference>
<dbReference type="HOGENOM" id="CLU_2481369_0_0_11"/>
<proteinExistence type="predicted"/>
<reference evidence="1 2" key="1">
    <citation type="submission" date="2013-08" db="EMBL/GenBank/DDBJ databases">
        <authorList>
            <person name="Weinstock G."/>
            <person name="Sodergren E."/>
            <person name="Wylie T."/>
            <person name="Fulton L."/>
            <person name="Fulton R."/>
            <person name="Fronick C."/>
            <person name="O'Laughlin M."/>
            <person name="Godfrey J."/>
            <person name="Miner T."/>
            <person name="Herter B."/>
            <person name="Appelbaum E."/>
            <person name="Cordes M."/>
            <person name="Lek S."/>
            <person name="Wollam A."/>
            <person name="Pepin K.H."/>
            <person name="Palsikar V.B."/>
            <person name="Mitreva M."/>
            <person name="Wilson R.K."/>
        </authorList>
    </citation>
    <scope>NUCLEOTIDE SEQUENCE [LARGE SCALE GENOMIC DNA]</scope>
    <source>
        <strain evidence="1 2">F0184</strain>
    </source>
</reference>
<sequence length="87" mass="9827">MKSFHIWHIVRTADGRRAALKRESDQQVYEFIRGAEGAVNVADIYAGLHSNLSKQQIRYIITKLLNAGLIAREGGQGNRNTTYRIAQ</sequence>
<dbReference type="InterPro" id="IPR036390">
    <property type="entry name" value="WH_DNA-bd_sf"/>
</dbReference>
<name>U7V4Q1_9MICC</name>
<dbReference type="SUPFAM" id="SSF46785">
    <property type="entry name" value="Winged helix' DNA-binding domain"/>
    <property type="match status" value="1"/>
</dbReference>
<comment type="caution">
    <text evidence="1">The sequence shown here is derived from an EMBL/GenBank/DDBJ whole genome shotgun (WGS) entry which is preliminary data.</text>
</comment>
<dbReference type="AlphaFoldDB" id="U7V4Q1"/>